<evidence type="ECO:0000259" key="10">
    <source>
        <dbReference type="PROSITE" id="PS52004"/>
    </source>
</evidence>
<dbReference type="InterPro" id="IPR057326">
    <property type="entry name" value="KR_dom"/>
</dbReference>
<dbReference type="InterPro" id="IPR006162">
    <property type="entry name" value="Ppantetheine_attach_site"/>
</dbReference>
<evidence type="ECO:0000256" key="3">
    <source>
        <dbReference type="ARBA" id="ARBA00022553"/>
    </source>
</evidence>
<dbReference type="SUPFAM" id="SSF51735">
    <property type="entry name" value="NAD(P)-binding Rossmann-fold domains"/>
    <property type="match status" value="2"/>
</dbReference>
<dbReference type="Gene3D" id="3.40.366.10">
    <property type="entry name" value="Malonyl-Coenzyme A Acyl Carrier Protein, domain 2"/>
    <property type="match status" value="1"/>
</dbReference>
<dbReference type="Pfam" id="PF14765">
    <property type="entry name" value="PS-DH"/>
    <property type="match status" value="1"/>
</dbReference>
<accession>A0ABV8HVV1</accession>
<evidence type="ECO:0000259" key="9">
    <source>
        <dbReference type="PROSITE" id="PS50075"/>
    </source>
</evidence>
<evidence type="ECO:0000313" key="12">
    <source>
        <dbReference type="EMBL" id="MFC4036210.1"/>
    </source>
</evidence>
<comment type="caution">
    <text evidence="12">The sequence shown here is derived from an EMBL/GenBank/DDBJ whole genome shotgun (WGS) entry which is preliminary data.</text>
</comment>
<dbReference type="PROSITE" id="PS00606">
    <property type="entry name" value="KS3_1"/>
    <property type="match status" value="1"/>
</dbReference>
<dbReference type="InterPro" id="IPR020806">
    <property type="entry name" value="PKS_PP-bd"/>
</dbReference>
<dbReference type="InterPro" id="IPR020841">
    <property type="entry name" value="PKS_Beta-ketoAc_synthase_dom"/>
</dbReference>
<keyword evidence="7" id="KW-0012">Acyltransferase</keyword>
<dbReference type="InterPro" id="IPR032821">
    <property type="entry name" value="PKS_assoc"/>
</dbReference>
<dbReference type="SMART" id="SM00825">
    <property type="entry name" value="PKS_KS"/>
    <property type="match status" value="1"/>
</dbReference>
<evidence type="ECO:0000313" key="13">
    <source>
        <dbReference type="Proteomes" id="UP001595765"/>
    </source>
</evidence>
<evidence type="ECO:0000256" key="7">
    <source>
        <dbReference type="ARBA" id="ARBA00023315"/>
    </source>
</evidence>
<dbReference type="InterPro" id="IPR042104">
    <property type="entry name" value="PKS_dehydratase_sf"/>
</dbReference>
<dbReference type="Pfam" id="PF16197">
    <property type="entry name" value="KAsynt_C_assoc"/>
    <property type="match status" value="1"/>
</dbReference>
<feature type="domain" description="Carrier" evidence="9">
    <location>
        <begin position="792"/>
        <end position="870"/>
    </location>
</feature>
<dbReference type="Pfam" id="PF08659">
    <property type="entry name" value="KR"/>
    <property type="match status" value="1"/>
</dbReference>
<dbReference type="InterPro" id="IPR001227">
    <property type="entry name" value="Ac_transferase_dom_sf"/>
</dbReference>
<dbReference type="Pfam" id="PF00550">
    <property type="entry name" value="PP-binding"/>
    <property type="match status" value="1"/>
</dbReference>
<dbReference type="CDD" id="cd00833">
    <property type="entry name" value="PKS"/>
    <property type="match status" value="1"/>
</dbReference>
<proteinExistence type="predicted"/>
<dbReference type="Pfam" id="PF21089">
    <property type="entry name" value="PKS_DH_N"/>
    <property type="match status" value="1"/>
</dbReference>
<dbReference type="InterPro" id="IPR009081">
    <property type="entry name" value="PP-bd_ACP"/>
</dbReference>
<dbReference type="Gene3D" id="3.30.70.3290">
    <property type="match status" value="2"/>
</dbReference>
<reference evidence="13" key="1">
    <citation type="journal article" date="2019" name="Int. J. Syst. Evol. Microbiol.">
        <title>The Global Catalogue of Microorganisms (GCM) 10K type strain sequencing project: providing services to taxonomists for standard genome sequencing and annotation.</title>
        <authorList>
            <consortium name="The Broad Institute Genomics Platform"/>
            <consortium name="The Broad Institute Genome Sequencing Center for Infectious Disease"/>
            <person name="Wu L."/>
            <person name="Ma J."/>
        </authorList>
    </citation>
    <scope>NUCLEOTIDE SEQUENCE [LARGE SCALE GENOMIC DNA]</scope>
    <source>
        <strain evidence="13">CGMCC 4.7237</strain>
    </source>
</reference>
<dbReference type="Pfam" id="PF22953">
    <property type="entry name" value="SpnB_Rossmann"/>
    <property type="match status" value="1"/>
</dbReference>
<dbReference type="InterPro" id="IPR020807">
    <property type="entry name" value="PKS_DH"/>
</dbReference>
<dbReference type="Gene3D" id="3.40.47.10">
    <property type="match status" value="1"/>
</dbReference>
<protein>
    <submittedName>
        <fullName evidence="12">Type I polyketide synthase</fullName>
    </submittedName>
</protein>
<dbReference type="InterPro" id="IPR049551">
    <property type="entry name" value="PKS_DH_C"/>
</dbReference>
<sequence>MPFFSTVTGGLIDTSTLDADYWYRNLREPVRFDLAARALLDQGHGVFIEVSPHPVLVPVMDGVVTGTLRRDGGIKDFHAALAHLHTQGVAVDWTPFLPGGTAHVPLPTYAFQHRPYWLNLAATPGDVSAAGLDPAGHPLLGAVVELAAEQGVLLTGRLSTATHPWLADHAVLGSVLLPGTGFVELALHAGRQVGCEVLEDLALEAPMVLPDDGSVLVQVVVGAPDDAGRRPVAVHSRAGDAWLRHATGTLGTGTRLDPFGADQPWQPAGDPVDLTGFYDTLAAQGYEYGPVFAGVRAVWRQGDDLWAEVALPADAREGFGLHPALLDAALQPLTLLAAGRLPFSFAGVSTREAGSTARVRLTPTGPDTFRVTLADATGPLAVIDALTVRQRPADFLGARNNQLFRLDWVPVPSTHESLTVHRVTTPVGDVPAAARTAAAETLAVLQDFLRDGEGRLAVVTRGAAGPGLVDLPATAVWGLVRAAQAEHPDRFVLVDTDDDELVFAGDEPQVVIRDGAAYAARLVRAETTPAPSPLDPNGTVLITGGTGTLGRLVARHLRDRHGIRHLLLVSRTGAEVDFDAEVVACDVADRDALAAVLAAIPADRPLTAVVHAAGVLADGVMESLTPERIDEVFRPKADAAWHLHELTKDLDLKAFVLFSSAAGVLGGPGQANYAAANAFLDGLSVHRHGLGLRATSLAWGYWAESSGMTEHLTDTDRKRLARSGVLPMPTDEALALFDLALTGADPALMPAHLDLSAATSRPLLRGLVRTRPGRRAAESGLGRELGALPEAEQLTRALELVTHQTAAVLGHADAAAIGAQRAFKDLGFDSLTAVELRNRLATAAGVRLPATLTFDYPTPGELAGHLRDVLIGARPQLPAPVSVAVSGDPVVVVGMGCRYPGEVASAADLWGLVSGGVDAVGEFPLDRGWDLDRLYDPAGSPGTSYTRFGGFLTDAAGFDAGFFGISPREALAMDPQQRVLLETAWETFEYAGIDPASLRGSRTGVFTGIWSSGYGAGAQPPDLEGYLSTGTATSVTSGRVSYLLGLEGPAVSVDTACSSSLVAMHLAAQALRSGECSLALAGGVTVMANPAGFVEFSRQRGLAADGRIKSFAEGADGTAWGEGAGLVLLERLSDARRNGHRVLAVVRGSAVNQDGASNGLTAPNGPSQERVIVEALANAGLSASDVDAVEAHGTGTTLGDPIEAQALLATYGQDRAEPLWLGSVKSNIGHTQAAAGVAGVIKMIMAMRHGELPRTLHVDAPTSHVDWSTGNVSLLTEARSWPETGRPRRAGVSAFGISGTNAHVVLEAPAPDQAELSVAPAVALPAGPVPWLLSATSDKALRAQARRLQGFLA</sequence>
<dbReference type="Pfam" id="PF00698">
    <property type="entry name" value="Acyl_transf_1"/>
    <property type="match status" value="1"/>
</dbReference>
<evidence type="ECO:0000256" key="5">
    <source>
        <dbReference type="ARBA" id="ARBA00023194"/>
    </source>
</evidence>
<dbReference type="InterPro" id="IPR014030">
    <property type="entry name" value="Ketoacyl_synth_N"/>
</dbReference>
<dbReference type="PROSITE" id="PS52019">
    <property type="entry name" value="PKS_MFAS_DH"/>
    <property type="match status" value="1"/>
</dbReference>
<dbReference type="InterPro" id="IPR050091">
    <property type="entry name" value="PKS_NRPS_Biosynth_Enz"/>
</dbReference>
<dbReference type="InterPro" id="IPR014043">
    <property type="entry name" value="Acyl_transferase_dom"/>
</dbReference>
<dbReference type="SUPFAM" id="SSF53901">
    <property type="entry name" value="Thiolase-like"/>
    <property type="match status" value="1"/>
</dbReference>
<keyword evidence="4" id="KW-0808">Transferase</keyword>
<dbReference type="SUPFAM" id="SSF47336">
    <property type="entry name" value="ACP-like"/>
    <property type="match status" value="1"/>
</dbReference>
<feature type="domain" description="Ketosynthase family 3 (KS3)" evidence="10">
    <location>
        <begin position="887"/>
        <end position="1308"/>
    </location>
</feature>
<dbReference type="Gene3D" id="3.10.129.110">
    <property type="entry name" value="Polyketide synthase dehydratase"/>
    <property type="match status" value="1"/>
</dbReference>
<dbReference type="PANTHER" id="PTHR43775:SF51">
    <property type="entry name" value="INACTIVE PHENOLPHTHIOCEROL SYNTHESIS POLYKETIDE SYNTHASE TYPE I PKS1-RELATED"/>
    <property type="match status" value="1"/>
</dbReference>
<dbReference type="InterPro" id="IPR013968">
    <property type="entry name" value="PKS_KR"/>
</dbReference>
<dbReference type="Proteomes" id="UP001595765">
    <property type="component" value="Unassembled WGS sequence"/>
</dbReference>
<evidence type="ECO:0000256" key="6">
    <source>
        <dbReference type="ARBA" id="ARBA00023268"/>
    </source>
</evidence>
<dbReference type="SMART" id="SM00823">
    <property type="entry name" value="PKS_PP"/>
    <property type="match status" value="1"/>
</dbReference>
<feature type="non-terminal residue" evidence="12">
    <location>
        <position position="1353"/>
    </location>
</feature>
<name>A0ABV8HVV1_9ACTN</name>
<dbReference type="InterPro" id="IPR055123">
    <property type="entry name" value="SpnB-like_Rossmann"/>
</dbReference>
<feature type="region of interest" description="C-terminal hotdog fold" evidence="8">
    <location>
        <begin position="269"/>
        <end position="429"/>
    </location>
</feature>
<dbReference type="InterPro" id="IPR036291">
    <property type="entry name" value="NAD(P)-bd_dom_sf"/>
</dbReference>
<dbReference type="InterPro" id="IPR018201">
    <property type="entry name" value="Ketoacyl_synth_AS"/>
</dbReference>
<dbReference type="Pfam" id="PF00109">
    <property type="entry name" value="ketoacyl-synt"/>
    <property type="match status" value="1"/>
</dbReference>
<dbReference type="InterPro" id="IPR049552">
    <property type="entry name" value="PKS_DH_N"/>
</dbReference>
<evidence type="ECO:0000256" key="8">
    <source>
        <dbReference type="PROSITE-ProRule" id="PRU01363"/>
    </source>
</evidence>
<comment type="pathway">
    <text evidence="1">Antibiotic biosynthesis.</text>
</comment>
<gene>
    <name evidence="12" type="ORF">ACFO3J_32905</name>
</gene>
<dbReference type="Gene3D" id="1.10.1200.10">
    <property type="entry name" value="ACP-like"/>
    <property type="match status" value="1"/>
</dbReference>
<dbReference type="RefSeq" id="WP_386437506.1">
    <property type="nucleotide sequence ID" value="NZ_JBHSBB010000046.1"/>
</dbReference>
<evidence type="ECO:0000256" key="4">
    <source>
        <dbReference type="ARBA" id="ARBA00022679"/>
    </source>
</evidence>
<dbReference type="InterPro" id="IPR016039">
    <property type="entry name" value="Thiolase-like"/>
</dbReference>
<dbReference type="InterPro" id="IPR016035">
    <property type="entry name" value="Acyl_Trfase/lysoPLipase"/>
</dbReference>
<feature type="active site" description="Proton acceptor; for dehydratase activity" evidence="8">
    <location>
        <position position="169"/>
    </location>
</feature>
<feature type="domain" description="PKS/mFAS DH" evidence="11">
    <location>
        <begin position="137"/>
        <end position="429"/>
    </location>
</feature>
<dbReference type="EMBL" id="JBHSBB010000046">
    <property type="protein sequence ID" value="MFC4036210.1"/>
    <property type="molecule type" value="Genomic_DNA"/>
</dbReference>
<dbReference type="CDD" id="cd08956">
    <property type="entry name" value="KR_3_FAS_SDR_x"/>
    <property type="match status" value="1"/>
</dbReference>
<dbReference type="PROSITE" id="PS50075">
    <property type="entry name" value="CARRIER"/>
    <property type="match status" value="1"/>
</dbReference>
<keyword evidence="3" id="KW-0597">Phosphoprotein</keyword>
<evidence type="ECO:0000256" key="2">
    <source>
        <dbReference type="ARBA" id="ARBA00022450"/>
    </source>
</evidence>
<evidence type="ECO:0000256" key="1">
    <source>
        <dbReference type="ARBA" id="ARBA00004792"/>
    </source>
</evidence>
<dbReference type="PANTHER" id="PTHR43775">
    <property type="entry name" value="FATTY ACID SYNTHASE"/>
    <property type="match status" value="1"/>
</dbReference>
<dbReference type="InterPro" id="IPR014031">
    <property type="entry name" value="Ketoacyl_synth_C"/>
</dbReference>
<keyword evidence="13" id="KW-1185">Reference proteome</keyword>
<dbReference type="PROSITE" id="PS52004">
    <property type="entry name" value="KS3_2"/>
    <property type="match status" value="1"/>
</dbReference>
<feature type="region of interest" description="N-terminal hotdog fold" evidence="8">
    <location>
        <begin position="137"/>
        <end position="257"/>
    </location>
</feature>
<dbReference type="SMART" id="SM00826">
    <property type="entry name" value="PKS_DH"/>
    <property type="match status" value="1"/>
</dbReference>
<dbReference type="Pfam" id="PF02801">
    <property type="entry name" value="Ketoacyl-synt_C"/>
    <property type="match status" value="1"/>
</dbReference>
<evidence type="ECO:0000259" key="11">
    <source>
        <dbReference type="PROSITE" id="PS52019"/>
    </source>
</evidence>
<dbReference type="SMART" id="SM00822">
    <property type="entry name" value="PKS_KR"/>
    <property type="match status" value="1"/>
</dbReference>
<dbReference type="InterPro" id="IPR049900">
    <property type="entry name" value="PKS_mFAS_DH"/>
</dbReference>
<dbReference type="PROSITE" id="PS00012">
    <property type="entry name" value="PHOSPHOPANTETHEINE"/>
    <property type="match status" value="1"/>
</dbReference>
<dbReference type="SMART" id="SM01294">
    <property type="entry name" value="PKS_PP_betabranch"/>
    <property type="match status" value="1"/>
</dbReference>
<organism evidence="12 13">
    <name type="scientific">Streptomyces polygonati</name>
    <dbReference type="NCBI Taxonomy" id="1617087"/>
    <lineage>
        <taxon>Bacteria</taxon>
        <taxon>Bacillati</taxon>
        <taxon>Actinomycetota</taxon>
        <taxon>Actinomycetes</taxon>
        <taxon>Kitasatosporales</taxon>
        <taxon>Streptomycetaceae</taxon>
        <taxon>Streptomyces</taxon>
    </lineage>
</organism>
<keyword evidence="5" id="KW-0045">Antibiotic biosynthesis</keyword>
<dbReference type="SUPFAM" id="SSF52151">
    <property type="entry name" value="FabD/lysophospholipase-like"/>
    <property type="match status" value="1"/>
</dbReference>
<keyword evidence="6" id="KW-0511">Multifunctional enzyme</keyword>
<dbReference type="Gene3D" id="3.40.50.720">
    <property type="entry name" value="NAD(P)-binding Rossmann-like Domain"/>
    <property type="match status" value="1"/>
</dbReference>
<feature type="active site" description="Proton donor; for dehydratase activity" evidence="8">
    <location>
        <position position="327"/>
    </location>
</feature>
<keyword evidence="2" id="KW-0596">Phosphopantetheine</keyword>
<dbReference type="InterPro" id="IPR036736">
    <property type="entry name" value="ACP-like_sf"/>
</dbReference>